<dbReference type="Gene3D" id="2.30.29.80">
    <property type="match status" value="1"/>
</dbReference>
<keyword evidence="2" id="KW-1185">Reference proteome</keyword>
<evidence type="ECO:0000313" key="2">
    <source>
        <dbReference type="Proteomes" id="UP000664167"/>
    </source>
</evidence>
<comment type="caution">
    <text evidence="1">The sequence shown here is derived from an EMBL/GenBank/DDBJ whole genome shotgun (WGS) entry which is preliminary data.</text>
</comment>
<proteinExistence type="predicted"/>
<name>A0A939FEU2_9ACTN</name>
<sequence>MRQPADEGSRVGRPVETGMRCQIDIDVDGGFGWRLIAQNGRVVGISTLPYDDYGECRTAFEKLCADQSGVAGGVHHSAEVGSGWVWQLRARDGTRVAASARTYERHSTCRAALDRFRQLLGELDGVGPEFWA</sequence>
<gene>
    <name evidence="1" type="ORF">J0695_30665</name>
</gene>
<dbReference type="EMBL" id="JAFLRJ010000356">
    <property type="protein sequence ID" value="MBO0516102.1"/>
    <property type="molecule type" value="Genomic_DNA"/>
</dbReference>
<organism evidence="1 2">
    <name type="scientific">Streptomyces beijiangensis</name>
    <dbReference type="NCBI Taxonomy" id="163361"/>
    <lineage>
        <taxon>Bacteria</taxon>
        <taxon>Bacillati</taxon>
        <taxon>Actinomycetota</taxon>
        <taxon>Actinomycetes</taxon>
        <taxon>Kitasatosporales</taxon>
        <taxon>Streptomycetaceae</taxon>
        <taxon>Streptomyces</taxon>
    </lineage>
</organism>
<dbReference type="RefSeq" id="WP_206967541.1">
    <property type="nucleotide sequence ID" value="NZ_BAAAJJ010000002.1"/>
</dbReference>
<reference evidence="1" key="1">
    <citation type="submission" date="2021-03" db="EMBL/GenBank/DDBJ databases">
        <title>Streptomyces poriferae sp. nov., a novel marine sponge-derived Actinobacteria species with anti-MRSA activity.</title>
        <authorList>
            <person name="Sandoval-Powers M."/>
            <person name="Kralova S."/>
            <person name="Nguyen G.-S."/>
            <person name="Fawwal D."/>
            <person name="Degnes K."/>
            <person name="Klinkenberg G."/>
            <person name="Sletta H."/>
            <person name="Wentzel A."/>
            <person name="Liles M.R."/>
        </authorList>
    </citation>
    <scope>NUCLEOTIDE SEQUENCE</scope>
    <source>
        <strain evidence="1">DSM 41794</strain>
    </source>
</reference>
<dbReference type="Proteomes" id="UP000664167">
    <property type="component" value="Unassembled WGS sequence"/>
</dbReference>
<dbReference type="SUPFAM" id="SSF160113">
    <property type="entry name" value="YegP-like"/>
    <property type="match status" value="2"/>
</dbReference>
<protein>
    <recommendedName>
        <fullName evidence="3">DUF1508 domain-containing protein</fullName>
    </recommendedName>
</protein>
<evidence type="ECO:0000313" key="1">
    <source>
        <dbReference type="EMBL" id="MBO0516102.1"/>
    </source>
</evidence>
<dbReference type="AlphaFoldDB" id="A0A939FEU2"/>
<evidence type="ECO:0008006" key="3">
    <source>
        <dbReference type="Google" id="ProtNLM"/>
    </source>
</evidence>
<accession>A0A939FEU2</accession>
<dbReference type="InterPro" id="IPR036913">
    <property type="entry name" value="YegP-like_sf"/>
</dbReference>